<name>A0A7X1B7T9_9BACT</name>
<reference evidence="5 6" key="1">
    <citation type="submission" date="2020-07" db="EMBL/GenBank/DDBJ databases">
        <authorList>
            <person name="Feng X."/>
        </authorList>
    </citation>
    <scope>NUCLEOTIDE SEQUENCE [LARGE SCALE GENOMIC DNA]</scope>
    <source>
        <strain evidence="5 6">JCM23202</strain>
    </source>
</reference>
<dbReference type="RefSeq" id="WP_185661125.1">
    <property type="nucleotide sequence ID" value="NZ_CAWPOO010000012.1"/>
</dbReference>
<dbReference type="SUPFAM" id="SSF51445">
    <property type="entry name" value="(Trans)glycosidases"/>
    <property type="match status" value="1"/>
</dbReference>
<sequence>MLNRRIDTLIPRALLLACSSLSALSAYAEDEPWRNPDTPPSERAEQLLAAMSQEEKIALVLASEDHEYAALEHLGLPLLRRVDASAGLRGDTGVTAFPAPIALGATFNPELGNAMGEAIAQEARLKGWNVILGPTVDLARDPLFGRIAESYGEDPLISGQIGAKVVEGMQSQDVLTMVKHFNVYHQETDRLFVDIQVSERALRELYQLPFDLMLENDAPASIMGSYPKINGTFACENEELISSLKEDDRFTGFFATDYAAGAQLSIGRPANLVEQFNAGIDSWSLQPSFYKPTDPFTDGSIPEARLDDAAKRILSPIFKYNLFDNPLPNRVAANATNDEHQELAKQIAIEGSVLLKNSDSTLPLSQQKSIAVIGPASTDMITGIQGSSYVDPGQFTTALNAISNSVSEPSLVVHEQGSLGDSPLPVIGVPSFPFVEPNPLSTPSGEPGLKLEIFDNPEFAGKPVYTRVETEIRLEQAPLADLPREWAARWTGTVTSPQGGLTRFNATLSGTVRLKIGDQTIISGSRAAKDFFAGHGGHYRYPIDGTAYLEAGQPTPISVEYTTSKGLWGNSISIGWQAMSLIPAAVEIAKSSDVAVVFVNQVSGEEMDRLNLELPGDQNQLVHAVAAANPNTIVVVNTPGAISMPWIDDVKAVLHVWQPGAAAGTALADILFGKVDPGGRLPITFPQSLEQGPALYDGGGSISYDEGVFIGYSYFKQHQQKPLFPFGHGLSYTSFEYSDLKITSHSKTPSLTLTLTNTGERAGSTVPQVYVDEREVDGIAIPYRLAGFKKVHLAAGESKQVSIDLEPKTLSYWDSDSSTWILPKGDVTLSVGESSAEIVLSGVLNIR</sequence>
<evidence type="ECO:0000313" key="6">
    <source>
        <dbReference type="Proteomes" id="UP000526501"/>
    </source>
</evidence>
<keyword evidence="2 5" id="KW-0378">Hydrolase</keyword>
<feature type="domain" description="PA14" evidence="4">
    <location>
        <begin position="444"/>
        <end position="592"/>
    </location>
</feature>
<dbReference type="InterPro" id="IPR017853">
    <property type="entry name" value="GH"/>
</dbReference>
<comment type="caution">
    <text evidence="5">The sequence shown here is derived from an EMBL/GenBank/DDBJ whole genome shotgun (WGS) entry which is preliminary data.</text>
</comment>
<dbReference type="InterPro" id="IPR001764">
    <property type="entry name" value="Glyco_hydro_3_N"/>
</dbReference>
<accession>A0A7X1B7T9</accession>
<dbReference type="Pfam" id="PF00933">
    <property type="entry name" value="Glyco_hydro_3"/>
    <property type="match status" value="1"/>
</dbReference>
<evidence type="ECO:0000256" key="2">
    <source>
        <dbReference type="ARBA" id="ARBA00022801"/>
    </source>
</evidence>
<comment type="similarity">
    <text evidence="1">Belongs to the glycosyl hydrolase 3 family.</text>
</comment>
<keyword evidence="3" id="KW-0732">Signal</keyword>
<feature type="signal peptide" evidence="3">
    <location>
        <begin position="1"/>
        <end position="28"/>
    </location>
</feature>
<feature type="chain" id="PRO_5030998861" evidence="3">
    <location>
        <begin position="29"/>
        <end position="847"/>
    </location>
</feature>
<dbReference type="InterPro" id="IPR037524">
    <property type="entry name" value="PA14/GLEYA"/>
</dbReference>
<dbReference type="AlphaFoldDB" id="A0A7X1B7T9"/>
<dbReference type="InterPro" id="IPR013783">
    <property type="entry name" value="Ig-like_fold"/>
</dbReference>
<dbReference type="PROSITE" id="PS51820">
    <property type="entry name" value="PA14"/>
    <property type="match status" value="1"/>
</dbReference>
<dbReference type="InterPro" id="IPR011658">
    <property type="entry name" value="PA14_dom"/>
</dbReference>
<dbReference type="PRINTS" id="PR00133">
    <property type="entry name" value="GLHYDRLASE3"/>
</dbReference>
<dbReference type="InterPro" id="IPR050288">
    <property type="entry name" value="Cellulose_deg_GH3"/>
</dbReference>
<dbReference type="GO" id="GO:0004553">
    <property type="term" value="F:hydrolase activity, hydrolyzing O-glycosyl compounds"/>
    <property type="evidence" value="ECO:0007669"/>
    <property type="project" value="InterPro"/>
</dbReference>
<dbReference type="Pfam" id="PF14310">
    <property type="entry name" value="Fn3-like"/>
    <property type="match status" value="1"/>
</dbReference>
<dbReference type="EMBL" id="JACHVC010000012">
    <property type="protein sequence ID" value="MBC2607274.1"/>
    <property type="molecule type" value="Genomic_DNA"/>
</dbReference>
<dbReference type="SUPFAM" id="SSF52279">
    <property type="entry name" value="Beta-D-glucan exohydrolase, C-terminal domain"/>
    <property type="match status" value="1"/>
</dbReference>
<dbReference type="PANTHER" id="PTHR42715">
    <property type="entry name" value="BETA-GLUCOSIDASE"/>
    <property type="match status" value="1"/>
</dbReference>
<proteinExistence type="inferred from homology"/>
<dbReference type="InterPro" id="IPR036881">
    <property type="entry name" value="Glyco_hydro_3_C_sf"/>
</dbReference>
<dbReference type="Gene3D" id="3.40.50.1700">
    <property type="entry name" value="Glycoside hydrolase family 3 C-terminal domain"/>
    <property type="match status" value="1"/>
</dbReference>
<dbReference type="InterPro" id="IPR036962">
    <property type="entry name" value="Glyco_hydro_3_N_sf"/>
</dbReference>
<evidence type="ECO:0000256" key="3">
    <source>
        <dbReference type="SAM" id="SignalP"/>
    </source>
</evidence>
<organism evidence="5 6">
    <name type="scientific">Pelagicoccus albus</name>
    <dbReference type="NCBI Taxonomy" id="415222"/>
    <lineage>
        <taxon>Bacteria</taxon>
        <taxon>Pseudomonadati</taxon>
        <taxon>Verrucomicrobiota</taxon>
        <taxon>Opitutia</taxon>
        <taxon>Puniceicoccales</taxon>
        <taxon>Pelagicoccaceae</taxon>
        <taxon>Pelagicoccus</taxon>
    </lineage>
</organism>
<dbReference type="InterPro" id="IPR026891">
    <property type="entry name" value="Fn3-like"/>
</dbReference>
<protein>
    <submittedName>
        <fullName evidence="5">Glycoside hydrolase family 3 C-terminal domain-containing protein</fullName>
    </submittedName>
</protein>
<dbReference type="Gene3D" id="2.60.40.10">
    <property type="entry name" value="Immunoglobulins"/>
    <property type="match status" value="1"/>
</dbReference>
<dbReference type="SMART" id="SM01217">
    <property type="entry name" value="Fn3_like"/>
    <property type="match status" value="1"/>
</dbReference>
<dbReference type="Gene3D" id="2.60.120.260">
    <property type="entry name" value="Galactose-binding domain-like"/>
    <property type="match status" value="1"/>
</dbReference>
<dbReference type="Pfam" id="PF01915">
    <property type="entry name" value="Glyco_hydro_3_C"/>
    <property type="match status" value="1"/>
</dbReference>
<dbReference type="Proteomes" id="UP000526501">
    <property type="component" value="Unassembled WGS sequence"/>
</dbReference>
<evidence type="ECO:0000256" key="1">
    <source>
        <dbReference type="ARBA" id="ARBA00005336"/>
    </source>
</evidence>
<dbReference type="GO" id="GO:0005975">
    <property type="term" value="P:carbohydrate metabolic process"/>
    <property type="evidence" value="ECO:0007669"/>
    <property type="project" value="InterPro"/>
</dbReference>
<evidence type="ECO:0000313" key="5">
    <source>
        <dbReference type="EMBL" id="MBC2607274.1"/>
    </source>
</evidence>
<gene>
    <name evidence="5" type="ORF">H5P27_14575</name>
</gene>
<dbReference type="PANTHER" id="PTHR42715:SF10">
    <property type="entry name" value="BETA-GLUCOSIDASE"/>
    <property type="match status" value="1"/>
</dbReference>
<dbReference type="InterPro" id="IPR002772">
    <property type="entry name" value="Glyco_hydro_3_C"/>
</dbReference>
<dbReference type="Pfam" id="PF07691">
    <property type="entry name" value="PA14"/>
    <property type="match status" value="1"/>
</dbReference>
<dbReference type="Gene3D" id="3.20.20.300">
    <property type="entry name" value="Glycoside hydrolase, family 3, N-terminal domain"/>
    <property type="match status" value="1"/>
</dbReference>
<keyword evidence="6" id="KW-1185">Reference proteome</keyword>
<evidence type="ECO:0000259" key="4">
    <source>
        <dbReference type="PROSITE" id="PS51820"/>
    </source>
</evidence>